<gene>
    <name evidence="3" type="ORF">ILUMI_15738</name>
</gene>
<accession>A0A8K0CN41</accession>
<keyword evidence="1" id="KW-0472">Membrane</keyword>
<feature type="transmembrane region" description="Helical" evidence="1">
    <location>
        <begin position="282"/>
        <end position="305"/>
    </location>
</feature>
<feature type="domain" description="Acyltransferase 3" evidence="2">
    <location>
        <begin position="5"/>
        <end position="294"/>
    </location>
</feature>
<keyword evidence="4" id="KW-1185">Reference proteome</keyword>
<protein>
    <recommendedName>
        <fullName evidence="2">Acyltransferase 3 domain-containing protein</fullName>
    </recommendedName>
</protein>
<reference evidence="3" key="1">
    <citation type="submission" date="2019-08" db="EMBL/GenBank/DDBJ databases">
        <title>The genome of the North American firefly Photinus pyralis.</title>
        <authorList>
            <consortium name="Photinus pyralis genome working group"/>
            <person name="Fallon T.R."/>
            <person name="Sander Lower S.E."/>
            <person name="Weng J.-K."/>
        </authorList>
    </citation>
    <scope>NUCLEOTIDE SEQUENCE</scope>
    <source>
        <strain evidence="3">TRF0915ILg1</strain>
        <tissue evidence="3">Whole body</tissue>
    </source>
</reference>
<keyword evidence="1" id="KW-1133">Transmembrane helix</keyword>
<feature type="transmembrane region" description="Helical" evidence="1">
    <location>
        <begin position="164"/>
        <end position="185"/>
    </location>
</feature>
<evidence type="ECO:0000313" key="4">
    <source>
        <dbReference type="Proteomes" id="UP000801492"/>
    </source>
</evidence>
<dbReference type="AlphaFoldDB" id="A0A8K0CN41"/>
<evidence type="ECO:0000259" key="2">
    <source>
        <dbReference type="Pfam" id="PF01757"/>
    </source>
</evidence>
<evidence type="ECO:0000256" key="1">
    <source>
        <dbReference type="SAM" id="Phobius"/>
    </source>
</evidence>
<dbReference type="InterPro" id="IPR052728">
    <property type="entry name" value="O2_lipid_transport_reg"/>
</dbReference>
<comment type="caution">
    <text evidence="3">The sequence shown here is derived from an EMBL/GenBank/DDBJ whole genome shotgun (WGS) entry which is preliminary data.</text>
</comment>
<dbReference type="GO" id="GO:0016747">
    <property type="term" value="F:acyltransferase activity, transferring groups other than amino-acyl groups"/>
    <property type="evidence" value="ECO:0007669"/>
    <property type="project" value="InterPro"/>
</dbReference>
<feature type="transmembrane region" description="Helical" evidence="1">
    <location>
        <begin position="205"/>
        <end position="223"/>
    </location>
</feature>
<feature type="transmembrane region" description="Helical" evidence="1">
    <location>
        <begin position="87"/>
        <end position="108"/>
    </location>
</feature>
<feature type="transmembrane region" description="Helical" evidence="1">
    <location>
        <begin position="128"/>
        <end position="152"/>
    </location>
</feature>
<feature type="non-terminal residue" evidence="3">
    <location>
        <position position="1"/>
    </location>
</feature>
<keyword evidence="1" id="KW-0812">Transmembrane</keyword>
<evidence type="ECO:0000313" key="3">
    <source>
        <dbReference type="EMBL" id="KAF2890435.1"/>
    </source>
</evidence>
<dbReference type="EMBL" id="VTPC01052622">
    <property type="protein sequence ID" value="KAF2890435.1"/>
    <property type="molecule type" value="Genomic_DNA"/>
</dbReference>
<dbReference type="OrthoDB" id="118951at2759"/>
<feature type="transmembrane region" description="Helical" evidence="1">
    <location>
        <begin position="244"/>
        <end position="262"/>
    </location>
</feature>
<organism evidence="3 4">
    <name type="scientific">Ignelater luminosus</name>
    <name type="common">Cucubano</name>
    <name type="synonym">Pyrophorus luminosus</name>
    <dbReference type="NCBI Taxonomy" id="2038154"/>
    <lineage>
        <taxon>Eukaryota</taxon>
        <taxon>Metazoa</taxon>
        <taxon>Ecdysozoa</taxon>
        <taxon>Arthropoda</taxon>
        <taxon>Hexapoda</taxon>
        <taxon>Insecta</taxon>
        <taxon>Pterygota</taxon>
        <taxon>Neoptera</taxon>
        <taxon>Endopterygota</taxon>
        <taxon>Coleoptera</taxon>
        <taxon>Polyphaga</taxon>
        <taxon>Elateriformia</taxon>
        <taxon>Elateroidea</taxon>
        <taxon>Elateridae</taxon>
        <taxon>Agrypninae</taxon>
        <taxon>Pyrophorini</taxon>
        <taxon>Ignelater</taxon>
    </lineage>
</organism>
<dbReference type="PANTHER" id="PTHR11161:SF0">
    <property type="entry name" value="O-ACYLTRANSFERASE LIKE PROTEIN"/>
    <property type="match status" value="1"/>
</dbReference>
<name>A0A8K0CN41_IGNLU</name>
<dbReference type="Pfam" id="PF01757">
    <property type="entry name" value="Acyl_transf_3"/>
    <property type="match status" value="1"/>
</dbReference>
<dbReference type="Proteomes" id="UP000801492">
    <property type="component" value="Unassembled WGS sequence"/>
</dbReference>
<dbReference type="InterPro" id="IPR002656">
    <property type="entry name" value="Acyl_transf_3_dom"/>
</dbReference>
<sequence length="316" mass="35807">LTPLLAVVIGIYMTIFKHFGFGPVWPTVLDGFVNSCTGSWYFTLLYVHNILPREMCVEHAWYSSADFQLILVSPILLLSLNRWPKMTLIMIGILAVCSSIAGFLTSWFLEITISSLDIEKTRTLNRYFYYATWLRCSPWLIGLIVGYVIFEVKQKQFEFTINKITASALCAASLAVMYVCVFEGYDVIIGKSDKVTNVFRIALVRPSWVIAVSWIIFACAVGYGGPINKFLSLPVFQILSKLTYSMYLIHFPIMVVVIGKMATPSVFTTSQMFYGFWSDFMVTLIVSTVLSLAFELPVVAIEKYFSSRSSRKTKKI</sequence>
<dbReference type="PANTHER" id="PTHR11161">
    <property type="entry name" value="O-ACYLTRANSFERASE"/>
    <property type="match status" value="1"/>
</dbReference>
<proteinExistence type="predicted"/>